<protein>
    <submittedName>
        <fullName evidence="1">Uncharacterized protein</fullName>
    </submittedName>
</protein>
<reference evidence="1 2" key="1">
    <citation type="submission" date="2024-07" db="EMBL/GenBank/DDBJ databases">
        <authorList>
            <person name="Akdeniz Z."/>
        </authorList>
    </citation>
    <scope>NUCLEOTIDE SEQUENCE [LARGE SCALE GENOMIC DNA]</scope>
</reference>
<sequence length="184" mass="21597">MWKTKFTAALKKHIEREIGIRYDTDQQIYEGIISLQDRRGLWGQIADILDILPQQAHDYYHNTWSKQFFVQFDEFKPYLAEQVTLHINDDSTKKEIITNILNEFLASKPDIKFHRMSVSQYINHQFEKIIKNQGNNSKMLEGNNSACTISTFSDTKNESELITKFLIFGNNSKNNDNNELPNFK</sequence>
<evidence type="ECO:0000313" key="2">
    <source>
        <dbReference type="Proteomes" id="UP001642409"/>
    </source>
</evidence>
<dbReference type="EMBL" id="CAXDID020000026">
    <property type="protein sequence ID" value="CAL5991086.1"/>
    <property type="molecule type" value="Genomic_DNA"/>
</dbReference>
<name>A0ABP1HCE1_9EUKA</name>
<evidence type="ECO:0000313" key="1">
    <source>
        <dbReference type="EMBL" id="CAL5991086.1"/>
    </source>
</evidence>
<gene>
    <name evidence="1" type="ORF">HINF_LOCUS11918</name>
</gene>
<comment type="caution">
    <text evidence="1">The sequence shown here is derived from an EMBL/GenBank/DDBJ whole genome shotgun (WGS) entry which is preliminary data.</text>
</comment>
<organism evidence="1 2">
    <name type="scientific">Hexamita inflata</name>
    <dbReference type="NCBI Taxonomy" id="28002"/>
    <lineage>
        <taxon>Eukaryota</taxon>
        <taxon>Metamonada</taxon>
        <taxon>Diplomonadida</taxon>
        <taxon>Hexamitidae</taxon>
        <taxon>Hexamitinae</taxon>
        <taxon>Hexamita</taxon>
    </lineage>
</organism>
<accession>A0ABP1HCE1</accession>
<dbReference type="Proteomes" id="UP001642409">
    <property type="component" value="Unassembled WGS sequence"/>
</dbReference>
<keyword evidence="2" id="KW-1185">Reference proteome</keyword>
<proteinExistence type="predicted"/>